<dbReference type="EMBL" id="CM001219">
    <property type="protein sequence ID" value="KEH34277.1"/>
    <property type="molecule type" value="Genomic_DNA"/>
</dbReference>
<keyword evidence="1" id="KW-0175">Coiled coil</keyword>
<evidence type="ECO:0000313" key="2">
    <source>
        <dbReference type="EMBL" id="KEH34277.1"/>
    </source>
</evidence>
<sequence>MNRATMEKLRATIVEEKFWSNHWKNRAMIGSNCATMKTDSNMTPSCWEVYQKTHKMKGDPSKWVFSKSQMVVSENFIFLDVVGVVNKKGRIYGLGVKAGKYEPSSSRSSDVISPSEYEHMRTAISKMSAENMELKERLKTNEELICASQEESRLVREQSQED</sequence>
<dbReference type="AlphaFoldDB" id="A0A072UXH6"/>
<feature type="coiled-coil region" evidence="1">
    <location>
        <begin position="117"/>
        <end position="144"/>
    </location>
</feature>
<dbReference type="HOGENOM" id="CLU_1637898_0_0_1"/>
<proteinExistence type="predicted"/>
<reference evidence="3" key="3">
    <citation type="submission" date="2015-04" db="UniProtKB">
        <authorList>
            <consortium name="EnsemblPlants"/>
        </authorList>
    </citation>
    <scope>IDENTIFICATION</scope>
    <source>
        <strain evidence="3">cv. Jemalong A17</strain>
    </source>
</reference>
<accession>A0A072UXH6</accession>
<reference evidence="2 4" key="1">
    <citation type="journal article" date="2011" name="Nature">
        <title>The Medicago genome provides insight into the evolution of rhizobial symbioses.</title>
        <authorList>
            <person name="Young N.D."/>
            <person name="Debelle F."/>
            <person name="Oldroyd G.E."/>
            <person name="Geurts R."/>
            <person name="Cannon S.B."/>
            <person name="Udvardi M.K."/>
            <person name="Benedito V.A."/>
            <person name="Mayer K.F."/>
            <person name="Gouzy J."/>
            <person name="Schoof H."/>
            <person name="Van de Peer Y."/>
            <person name="Proost S."/>
            <person name="Cook D.R."/>
            <person name="Meyers B.C."/>
            <person name="Spannagl M."/>
            <person name="Cheung F."/>
            <person name="De Mita S."/>
            <person name="Krishnakumar V."/>
            <person name="Gundlach H."/>
            <person name="Zhou S."/>
            <person name="Mudge J."/>
            <person name="Bharti A.K."/>
            <person name="Murray J.D."/>
            <person name="Naoumkina M.A."/>
            <person name="Rosen B."/>
            <person name="Silverstein K.A."/>
            <person name="Tang H."/>
            <person name="Rombauts S."/>
            <person name="Zhao P.X."/>
            <person name="Zhou P."/>
            <person name="Barbe V."/>
            <person name="Bardou P."/>
            <person name="Bechner M."/>
            <person name="Bellec A."/>
            <person name="Berger A."/>
            <person name="Berges H."/>
            <person name="Bidwell S."/>
            <person name="Bisseling T."/>
            <person name="Choisne N."/>
            <person name="Couloux A."/>
            <person name="Denny R."/>
            <person name="Deshpande S."/>
            <person name="Dai X."/>
            <person name="Doyle J.J."/>
            <person name="Dudez A.M."/>
            <person name="Farmer A.D."/>
            <person name="Fouteau S."/>
            <person name="Franken C."/>
            <person name="Gibelin C."/>
            <person name="Gish J."/>
            <person name="Goldstein S."/>
            <person name="Gonzalez A.J."/>
            <person name="Green P.J."/>
            <person name="Hallab A."/>
            <person name="Hartog M."/>
            <person name="Hua A."/>
            <person name="Humphray S.J."/>
            <person name="Jeong D.H."/>
            <person name="Jing Y."/>
            <person name="Jocker A."/>
            <person name="Kenton S.M."/>
            <person name="Kim D.J."/>
            <person name="Klee K."/>
            <person name="Lai H."/>
            <person name="Lang C."/>
            <person name="Lin S."/>
            <person name="Macmil S.L."/>
            <person name="Magdelenat G."/>
            <person name="Matthews L."/>
            <person name="McCorrison J."/>
            <person name="Monaghan E.L."/>
            <person name="Mun J.H."/>
            <person name="Najar F.Z."/>
            <person name="Nicholson C."/>
            <person name="Noirot C."/>
            <person name="O'Bleness M."/>
            <person name="Paule C.R."/>
            <person name="Poulain J."/>
            <person name="Prion F."/>
            <person name="Qin B."/>
            <person name="Qu C."/>
            <person name="Retzel E.F."/>
            <person name="Riddle C."/>
            <person name="Sallet E."/>
            <person name="Samain S."/>
            <person name="Samson N."/>
            <person name="Sanders I."/>
            <person name="Saurat O."/>
            <person name="Scarpelli C."/>
            <person name="Schiex T."/>
            <person name="Segurens B."/>
            <person name="Severin A.J."/>
            <person name="Sherrier D.J."/>
            <person name="Shi R."/>
            <person name="Sims S."/>
            <person name="Singer S.R."/>
            <person name="Sinharoy S."/>
            <person name="Sterck L."/>
            <person name="Viollet A."/>
            <person name="Wang B.B."/>
            <person name="Wang K."/>
            <person name="Wang M."/>
            <person name="Wang X."/>
            <person name="Warfsmann J."/>
            <person name="Weissenbach J."/>
            <person name="White D.D."/>
            <person name="White J.D."/>
            <person name="Wiley G.B."/>
            <person name="Wincker P."/>
            <person name="Xing Y."/>
            <person name="Yang L."/>
            <person name="Yao Z."/>
            <person name="Ying F."/>
            <person name="Zhai J."/>
            <person name="Zhou L."/>
            <person name="Zuber A."/>
            <person name="Denarie J."/>
            <person name="Dixon R.A."/>
            <person name="May G.D."/>
            <person name="Schwartz D.C."/>
            <person name="Rogers J."/>
            <person name="Quetier F."/>
            <person name="Town C.D."/>
            <person name="Roe B.A."/>
        </authorList>
    </citation>
    <scope>NUCLEOTIDE SEQUENCE [LARGE SCALE GENOMIC DNA]</scope>
    <source>
        <strain evidence="2">A17</strain>
        <strain evidence="3 4">cv. Jemalong A17</strain>
    </source>
</reference>
<protein>
    <submittedName>
        <fullName evidence="2 3">Uncharacterized protein</fullName>
    </submittedName>
</protein>
<dbReference type="Proteomes" id="UP000002051">
    <property type="component" value="Chromosome 3"/>
</dbReference>
<gene>
    <name evidence="2" type="ordered locus">MTR_3g463980</name>
</gene>
<organism evidence="2 4">
    <name type="scientific">Medicago truncatula</name>
    <name type="common">Barrel medic</name>
    <name type="synonym">Medicago tribuloides</name>
    <dbReference type="NCBI Taxonomy" id="3880"/>
    <lineage>
        <taxon>Eukaryota</taxon>
        <taxon>Viridiplantae</taxon>
        <taxon>Streptophyta</taxon>
        <taxon>Embryophyta</taxon>
        <taxon>Tracheophyta</taxon>
        <taxon>Spermatophyta</taxon>
        <taxon>Magnoliopsida</taxon>
        <taxon>eudicotyledons</taxon>
        <taxon>Gunneridae</taxon>
        <taxon>Pentapetalae</taxon>
        <taxon>rosids</taxon>
        <taxon>fabids</taxon>
        <taxon>Fabales</taxon>
        <taxon>Fabaceae</taxon>
        <taxon>Papilionoideae</taxon>
        <taxon>50 kb inversion clade</taxon>
        <taxon>NPAAA clade</taxon>
        <taxon>Hologalegina</taxon>
        <taxon>IRL clade</taxon>
        <taxon>Trifolieae</taxon>
        <taxon>Medicago</taxon>
    </lineage>
</organism>
<name>A0A072UXH6_MEDTR</name>
<evidence type="ECO:0000313" key="4">
    <source>
        <dbReference type="Proteomes" id="UP000002051"/>
    </source>
</evidence>
<keyword evidence="4" id="KW-1185">Reference proteome</keyword>
<reference evidence="2 4" key="2">
    <citation type="journal article" date="2014" name="BMC Genomics">
        <title>An improved genome release (version Mt4.0) for the model legume Medicago truncatula.</title>
        <authorList>
            <person name="Tang H."/>
            <person name="Krishnakumar V."/>
            <person name="Bidwell S."/>
            <person name="Rosen B."/>
            <person name="Chan A."/>
            <person name="Zhou S."/>
            <person name="Gentzbittel L."/>
            <person name="Childs K.L."/>
            <person name="Yandell M."/>
            <person name="Gundlach H."/>
            <person name="Mayer K.F."/>
            <person name="Schwartz D.C."/>
            <person name="Town C.D."/>
        </authorList>
    </citation>
    <scope>GENOME REANNOTATION</scope>
    <source>
        <strain evidence="2">A17</strain>
        <strain evidence="3 4">cv. Jemalong A17</strain>
    </source>
</reference>
<dbReference type="EnsemblPlants" id="KEH34277">
    <property type="protein sequence ID" value="KEH34277"/>
    <property type="gene ID" value="MTR_3g463980"/>
</dbReference>
<evidence type="ECO:0000256" key="1">
    <source>
        <dbReference type="SAM" id="Coils"/>
    </source>
</evidence>
<evidence type="ECO:0000313" key="3">
    <source>
        <dbReference type="EnsemblPlants" id="KEH34277"/>
    </source>
</evidence>